<evidence type="ECO:0000259" key="2">
    <source>
        <dbReference type="PROSITE" id="PS51340"/>
    </source>
</evidence>
<dbReference type="PANTHER" id="PTHR36930:SF1">
    <property type="entry name" value="MOSC DOMAIN-CONTAINING PROTEIN"/>
    <property type="match status" value="1"/>
</dbReference>
<dbReference type="InterPro" id="IPR005302">
    <property type="entry name" value="MoCF_Sase_C"/>
</dbReference>
<dbReference type="PROSITE" id="PS51340">
    <property type="entry name" value="MOSC"/>
    <property type="match status" value="1"/>
</dbReference>
<feature type="domain" description="MOSC" evidence="2">
    <location>
        <begin position="168"/>
        <end position="319"/>
    </location>
</feature>
<evidence type="ECO:0000313" key="3">
    <source>
        <dbReference type="EMBL" id="CAD6194483.1"/>
    </source>
</evidence>
<dbReference type="GO" id="GO:0003824">
    <property type="term" value="F:catalytic activity"/>
    <property type="evidence" value="ECO:0007669"/>
    <property type="project" value="InterPro"/>
</dbReference>
<sequence>MDDKTLLLTCVVGSIITWNAYFRLKSLLKKVSAPGKDDWVPVGRVASLFIYPIKSCQAVQVFSYFCTELGPVSKQYFDRFFVVTDGRTGKFLHGSDSIKNGFDEKTVEVDLNKVREKNEVKTAKLHCNLRTDGIDCGDIAAAFFSAVIHEPDVRLLWYQNGMFTERTCVTDPDWWNNPVPKRVDDTAFADLAPYMITTEASLEDLNSKLEKPVSSINFRPVMVVSDCPAWDEDRWAEIRIGDDVRLECFKPCTRCILTTVDPATGIKDGGMQPLKKLKEFRMAPDGKMRDSLKDSPIFGVNAGLVSPGYVHVGQTVWARYKPSAF</sequence>
<dbReference type="InterPro" id="IPR005303">
    <property type="entry name" value="MOCOS_middle"/>
</dbReference>
<dbReference type="SUPFAM" id="SSF50800">
    <property type="entry name" value="PK beta-barrel domain-like"/>
    <property type="match status" value="1"/>
</dbReference>
<keyword evidence="1" id="KW-0812">Transmembrane</keyword>
<reference evidence="3" key="1">
    <citation type="submission" date="2020-10" db="EMBL/GenBank/DDBJ databases">
        <authorList>
            <person name="Kikuchi T."/>
        </authorList>
    </citation>
    <scope>NUCLEOTIDE SEQUENCE</scope>
    <source>
        <strain evidence="3">NKZ352</strain>
    </source>
</reference>
<dbReference type="Pfam" id="PF03476">
    <property type="entry name" value="MOSC_N"/>
    <property type="match status" value="1"/>
</dbReference>
<dbReference type="Pfam" id="PF03473">
    <property type="entry name" value="MOSC"/>
    <property type="match status" value="1"/>
</dbReference>
<dbReference type="Proteomes" id="UP000835052">
    <property type="component" value="Unassembled WGS sequence"/>
</dbReference>
<dbReference type="InterPro" id="IPR052716">
    <property type="entry name" value="MOSC_domain"/>
</dbReference>
<protein>
    <recommendedName>
        <fullName evidence="2">MOSC domain-containing protein</fullName>
    </recommendedName>
</protein>
<name>A0A8S1HDC4_9PELO</name>
<dbReference type="SUPFAM" id="SSF141673">
    <property type="entry name" value="MOSC N-terminal domain-like"/>
    <property type="match status" value="1"/>
</dbReference>
<gene>
    <name evidence="3" type="ORF">CAUJ_LOCUS10402</name>
</gene>
<proteinExistence type="predicted"/>
<dbReference type="GO" id="GO:0030170">
    <property type="term" value="F:pyridoxal phosphate binding"/>
    <property type="evidence" value="ECO:0007669"/>
    <property type="project" value="InterPro"/>
</dbReference>
<feature type="transmembrane region" description="Helical" evidence="1">
    <location>
        <begin position="6"/>
        <end position="22"/>
    </location>
</feature>
<evidence type="ECO:0000256" key="1">
    <source>
        <dbReference type="SAM" id="Phobius"/>
    </source>
</evidence>
<evidence type="ECO:0000313" key="4">
    <source>
        <dbReference type="Proteomes" id="UP000835052"/>
    </source>
</evidence>
<dbReference type="OrthoDB" id="17255at2759"/>
<dbReference type="GO" id="GO:0030151">
    <property type="term" value="F:molybdenum ion binding"/>
    <property type="evidence" value="ECO:0007669"/>
    <property type="project" value="InterPro"/>
</dbReference>
<keyword evidence="1" id="KW-0472">Membrane</keyword>
<dbReference type="InterPro" id="IPR011037">
    <property type="entry name" value="Pyrv_Knase-like_insert_dom_sf"/>
</dbReference>
<accession>A0A8S1HDC4</accession>
<organism evidence="3 4">
    <name type="scientific">Caenorhabditis auriculariae</name>
    <dbReference type="NCBI Taxonomy" id="2777116"/>
    <lineage>
        <taxon>Eukaryota</taxon>
        <taxon>Metazoa</taxon>
        <taxon>Ecdysozoa</taxon>
        <taxon>Nematoda</taxon>
        <taxon>Chromadorea</taxon>
        <taxon>Rhabditida</taxon>
        <taxon>Rhabditina</taxon>
        <taxon>Rhabditomorpha</taxon>
        <taxon>Rhabditoidea</taxon>
        <taxon>Rhabditidae</taxon>
        <taxon>Peloderinae</taxon>
        <taxon>Caenorhabditis</taxon>
    </lineage>
</organism>
<dbReference type="AlphaFoldDB" id="A0A8S1HDC4"/>
<keyword evidence="4" id="KW-1185">Reference proteome</keyword>
<comment type="caution">
    <text evidence="3">The sequence shown here is derived from an EMBL/GenBank/DDBJ whole genome shotgun (WGS) entry which is preliminary data.</text>
</comment>
<dbReference type="EMBL" id="CAJGYM010000045">
    <property type="protein sequence ID" value="CAD6194483.1"/>
    <property type="molecule type" value="Genomic_DNA"/>
</dbReference>
<keyword evidence="1" id="KW-1133">Transmembrane helix</keyword>
<dbReference type="PANTHER" id="PTHR36930">
    <property type="entry name" value="METAL-SULFUR CLUSTER BIOSYNTHESIS PROTEINS YUAD-RELATED"/>
    <property type="match status" value="1"/>
</dbReference>